<evidence type="ECO:0000313" key="13">
    <source>
        <dbReference type="EMBL" id="KEI71164.1"/>
    </source>
</evidence>
<keyword evidence="5 10" id="KW-0949">S-adenosyl-L-methionine</keyword>
<comment type="caution">
    <text evidence="13">The sequence shown here is derived from an EMBL/GenBank/DDBJ whole genome shotgun (WGS) entry which is preliminary data.</text>
</comment>
<dbReference type="EC" id="2.1.1.61" evidence="10"/>
<comment type="cofactor">
    <cofactor evidence="10">
        <name>FAD</name>
        <dbReference type="ChEBI" id="CHEBI:57692"/>
    </cofactor>
</comment>
<evidence type="ECO:0000256" key="3">
    <source>
        <dbReference type="ARBA" id="ARBA00022630"/>
    </source>
</evidence>
<dbReference type="InterPro" id="IPR008471">
    <property type="entry name" value="MnmC-like_methylTransf"/>
</dbReference>
<dbReference type="eggNOG" id="COG0665">
    <property type="taxonomic scope" value="Bacteria"/>
</dbReference>
<dbReference type="PANTHER" id="PTHR13847:SF283">
    <property type="entry name" value="TRNA 5-METHYLAMINOMETHYL-2-THIOURIDINE BIOSYNTHESIS BIFUNCTIONAL PROTEIN MNMC"/>
    <property type="match status" value="1"/>
</dbReference>
<dbReference type="NCBIfam" id="NF002481">
    <property type="entry name" value="PRK01747.1-2"/>
    <property type="match status" value="1"/>
</dbReference>
<dbReference type="EMBL" id="JOJP01000001">
    <property type="protein sequence ID" value="KEI71164.1"/>
    <property type="molecule type" value="Genomic_DNA"/>
</dbReference>
<reference evidence="13 14" key="1">
    <citation type="submission" date="2014-06" db="EMBL/GenBank/DDBJ databases">
        <title>Whole Genome Sequences of Three Symbiotic Endozoicomonas Bacteria.</title>
        <authorList>
            <person name="Neave M.J."/>
            <person name="Apprill A."/>
            <person name="Voolstra C.R."/>
        </authorList>
    </citation>
    <scope>NUCLEOTIDE SEQUENCE [LARGE SCALE GENOMIC DNA]</scope>
    <source>
        <strain evidence="13 14">DSM 22380</strain>
    </source>
</reference>
<dbReference type="AlphaFoldDB" id="A0A081KAI8"/>
<comment type="subcellular location">
    <subcellularLocation>
        <location evidence="10">Cytoplasm</location>
    </subcellularLocation>
</comment>
<dbReference type="SUPFAM" id="SSF51905">
    <property type="entry name" value="FAD/NAD(P)-binding domain"/>
    <property type="match status" value="1"/>
</dbReference>
<keyword evidence="4 10" id="KW-0808">Transferase</keyword>
<dbReference type="InterPro" id="IPR029063">
    <property type="entry name" value="SAM-dependent_MTases_sf"/>
</dbReference>
<evidence type="ECO:0000256" key="6">
    <source>
        <dbReference type="ARBA" id="ARBA00022694"/>
    </source>
</evidence>
<evidence type="ECO:0000313" key="14">
    <source>
        <dbReference type="Proteomes" id="UP000027997"/>
    </source>
</evidence>
<evidence type="ECO:0000256" key="7">
    <source>
        <dbReference type="ARBA" id="ARBA00022827"/>
    </source>
</evidence>
<dbReference type="InterPro" id="IPR036188">
    <property type="entry name" value="FAD/NAD-bd_sf"/>
</dbReference>
<dbReference type="NCBIfam" id="NF033855">
    <property type="entry name" value="tRNA_MNMC2"/>
    <property type="match status" value="1"/>
</dbReference>
<comment type="similarity">
    <text evidence="10">In the C-terminal section; belongs to the DAO family.</text>
</comment>
<dbReference type="GO" id="GO:0004808">
    <property type="term" value="F:tRNA (5-methylaminomethyl-2-thiouridylate)(34)-methyltransferase activity"/>
    <property type="evidence" value="ECO:0007669"/>
    <property type="project" value="UniProtKB-EC"/>
</dbReference>
<accession>A0A081KAI8</accession>
<feature type="region of interest" description="tRNA (mnm(5)s(2)U34)-methyltransferase" evidence="10">
    <location>
        <begin position="1"/>
        <end position="229"/>
    </location>
</feature>
<keyword evidence="8 10" id="KW-0560">Oxidoreductase</keyword>
<comment type="function">
    <text evidence="10">Catalyzes the last two steps in the biosynthesis of 5-methylaminomethyl-2-thiouridine (mnm(5)s(2)U) at the wobble position (U34) in tRNA. Catalyzes the FAD-dependent demodification of cmnm(5)s(2)U34 to nm(5)s(2)U34, followed by the transfer of a methyl group from S-adenosyl-L-methionine to nm(5)s(2)U34, to form mnm(5)s(2)U34.</text>
</comment>
<dbReference type="NCBIfam" id="TIGR03197">
    <property type="entry name" value="MnmC_Cterm"/>
    <property type="match status" value="1"/>
</dbReference>
<evidence type="ECO:0000256" key="8">
    <source>
        <dbReference type="ARBA" id="ARBA00023002"/>
    </source>
</evidence>
<dbReference type="STRING" id="305900.GV64_10795"/>
<dbReference type="InterPro" id="IPR006076">
    <property type="entry name" value="FAD-dep_OxRdtase"/>
</dbReference>
<organism evidence="13 14">
    <name type="scientific">Endozoicomonas elysicola</name>
    <dbReference type="NCBI Taxonomy" id="305900"/>
    <lineage>
        <taxon>Bacteria</taxon>
        <taxon>Pseudomonadati</taxon>
        <taxon>Pseudomonadota</taxon>
        <taxon>Gammaproteobacteria</taxon>
        <taxon>Oceanospirillales</taxon>
        <taxon>Endozoicomonadaceae</taxon>
        <taxon>Endozoicomonas</taxon>
    </lineage>
</organism>
<keyword evidence="3 10" id="KW-0285">Flavoprotein</keyword>
<gene>
    <name evidence="10" type="primary">mnmC</name>
    <name evidence="13" type="ORF">GV64_10795</name>
</gene>
<evidence type="ECO:0000256" key="2">
    <source>
        <dbReference type="ARBA" id="ARBA00022603"/>
    </source>
</evidence>
<evidence type="ECO:0000259" key="11">
    <source>
        <dbReference type="Pfam" id="PF01266"/>
    </source>
</evidence>
<dbReference type="EC" id="1.5.-.-" evidence="10"/>
<dbReference type="Pfam" id="PF05430">
    <property type="entry name" value="Methyltransf_30"/>
    <property type="match status" value="1"/>
</dbReference>
<evidence type="ECO:0000256" key="10">
    <source>
        <dbReference type="HAMAP-Rule" id="MF_01102"/>
    </source>
</evidence>
<dbReference type="PANTHER" id="PTHR13847">
    <property type="entry name" value="SARCOSINE DEHYDROGENASE-RELATED"/>
    <property type="match status" value="1"/>
</dbReference>
<dbReference type="HAMAP" id="MF_01102">
    <property type="entry name" value="MnmC"/>
    <property type="match status" value="1"/>
</dbReference>
<dbReference type="GO" id="GO:0002098">
    <property type="term" value="P:tRNA wobble uridine modification"/>
    <property type="evidence" value="ECO:0007669"/>
    <property type="project" value="TreeGrafter"/>
</dbReference>
<evidence type="ECO:0000256" key="5">
    <source>
        <dbReference type="ARBA" id="ARBA00022691"/>
    </source>
</evidence>
<comment type="catalytic activity">
    <reaction evidence="10">
        <text>5-aminomethyl-2-thiouridine(34) in tRNA + S-adenosyl-L-methionine = 5-methylaminomethyl-2-thiouridine(34) in tRNA + S-adenosyl-L-homocysteine + H(+)</text>
        <dbReference type="Rhea" id="RHEA:19569"/>
        <dbReference type="Rhea" id="RHEA-COMP:10195"/>
        <dbReference type="Rhea" id="RHEA-COMP:10197"/>
        <dbReference type="ChEBI" id="CHEBI:15378"/>
        <dbReference type="ChEBI" id="CHEBI:57856"/>
        <dbReference type="ChEBI" id="CHEBI:59789"/>
        <dbReference type="ChEBI" id="CHEBI:74454"/>
        <dbReference type="ChEBI" id="CHEBI:74455"/>
        <dbReference type="EC" id="2.1.1.61"/>
    </reaction>
</comment>
<feature type="domain" description="FAD dependent oxidoreductase" evidence="11">
    <location>
        <begin position="254"/>
        <end position="619"/>
    </location>
</feature>
<keyword evidence="7 10" id="KW-0274">FAD</keyword>
<dbReference type="Pfam" id="PF01266">
    <property type="entry name" value="DAO"/>
    <property type="match status" value="1"/>
</dbReference>
<feature type="region of interest" description="FAD-dependent cmnm(5)s(2)U34 oxidoreductase" evidence="10">
    <location>
        <begin position="257"/>
        <end position="660"/>
    </location>
</feature>
<keyword evidence="6 10" id="KW-0819">tRNA processing</keyword>
<dbReference type="GO" id="GO:0016645">
    <property type="term" value="F:oxidoreductase activity, acting on the CH-NH group of donors"/>
    <property type="evidence" value="ECO:0007669"/>
    <property type="project" value="InterPro"/>
</dbReference>
<name>A0A081KAI8_9GAMM</name>
<keyword evidence="9 10" id="KW-0511">Multifunctional enzyme</keyword>
<dbReference type="Gene3D" id="3.50.50.60">
    <property type="entry name" value="FAD/NAD(P)-binding domain"/>
    <property type="match status" value="1"/>
</dbReference>
<evidence type="ECO:0000256" key="4">
    <source>
        <dbReference type="ARBA" id="ARBA00022679"/>
    </source>
</evidence>
<dbReference type="GO" id="GO:0032259">
    <property type="term" value="P:methylation"/>
    <property type="evidence" value="ECO:0007669"/>
    <property type="project" value="UniProtKB-KW"/>
</dbReference>
<protein>
    <recommendedName>
        <fullName evidence="10">tRNA 5-methylaminomethyl-2-thiouridine biosynthesis bifunctional protein MnmC</fullName>
        <shortName evidence="10">tRNA mnm(5)s(2)U biosynthesis bifunctional protein</shortName>
    </recommendedName>
    <domain>
        <recommendedName>
            <fullName evidence="10">tRNA (mnm(5)s(2)U34)-methyltransferase</fullName>
            <ecNumber evidence="10">2.1.1.61</ecNumber>
        </recommendedName>
    </domain>
    <domain>
        <recommendedName>
            <fullName evidence="10">FAD-dependent cmnm(5)s(2)U34 oxidoreductase</fullName>
            <ecNumber evidence="10">1.5.-.-</ecNumber>
        </recommendedName>
    </domain>
</protein>
<dbReference type="Proteomes" id="UP000027997">
    <property type="component" value="Unassembled WGS sequence"/>
</dbReference>
<dbReference type="SUPFAM" id="SSF54373">
    <property type="entry name" value="FAD-linked reductases, C-terminal domain"/>
    <property type="match status" value="1"/>
</dbReference>
<dbReference type="GO" id="GO:0005737">
    <property type="term" value="C:cytoplasm"/>
    <property type="evidence" value="ECO:0007669"/>
    <property type="project" value="UniProtKB-SubCell"/>
</dbReference>
<dbReference type="Gene3D" id="3.30.9.10">
    <property type="entry name" value="D-Amino Acid Oxidase, subunit A, domain 2"/>
    <property type="match status" value="1"/>
</dbReference>
<evidence type="ECO:0000256" key="1">
    <source>
        <dbReference type="ARBA" id="ARBA00022490"/>
    </source>
</evidence>
<evidence type="ECO:0000256" key="9">
    <source>
        <dbReference type="ARBA" id="ARBA00023268"/>
    </source>
</evidence>
<comment type="similarity">
    <text evidence="10">In the N-terminal section; belongs to the methyltransferase superfamily. tRNA (mnm(5)s(2)U34)-methyltransferase family.</text>
</comment>
<keyword evidence="14" id="KW-1185">Reference proteome</keyword>
<dbReference type="eggNOG" id="COG4121">
    <property type="taxonomic scope" value="Bacteria"/>
</dbReference>
<keyword evidence="2 10" id="KW-0489">Methyltransferase</keyword>
<dbReference type="InterPro" id="IPR047785">
    <property type="entry name" value="tRNA_MNMC2"/>
</dbReference>
<dbReference type="Gene3D" id="3.40.50.150">
    <property type="entry name" value="Vaccinia Virus protein VP39"/>
    <property type="match status" value="1"/>
</dbReference>
<feature type="domain" description="MnmC-like methyltransferase" evidence="12">
    <location>
        <begin position="132"/>
        <end position="227"/>
    </location>
</feature>
<dbReference type="InterPro" id="IPR017610">
    <property type="entry name" value="tRNA_S-uridine_synth_MnmC_C"/>
</dbReference>
<keyword evidence="1 10" id="KW-0963">Cytoplasm</keyword>
<evidence type="ECO:0000259" key="12">
    <source>
        <dbReference type="Pfam" id="PF05430"/>
    </source>
</evidence>
<dbReference type="InterPro" id="IPR023032">
    <property type="entry name" value="tRNA_MAMT_biosynth_bifunc_MnmC"/>
</dbReference>
<sequence length="660" mass="72799">MHWENDLPISTQFDDFYFSRVSGVAESHHVFLEQNQLTGRFQTLTPGATFTIGETGFGTGLNFLCAWQLFLENAPNDCSLNFISTEKYPLKPDDMHKALGAFEELSHLTHEMVSAYKLDPENINLQFFDSASNKSIHLSVLIGDVLDTLPRINKKVDAWFLDGFSPAKNPDMWQPGLFQTLKAKSHEQTTYATFTAARLVRDGLTNAGFSVTRQPGFGKKRDMISGQLIPSSGLPTATKPWFAPARHQNPDKNAIIIGGGLAGCSTARSLAKRGWQVTILEQHDSLAREASGNPQGVLYAKLSADNTPLSQFIVKGYHYTLSLLKTLEVQEWSSFLWQQCGVIQLAIDEKTNRRYQALDTQHPDTLLKYLDDQQLSEIAGLTVNSPGLYFPEAGWVNPPAFCRALANHPNIKVVTNTVVTGLEASEQGWIINTRDEALKCKTVVIAQGTASHQLPLLDYLPLKAIRGQITQVKATTESQQLASCVCGEGYIAPAIDDAHTMGATFHFKDNSTEVREADHKENLAMQAEHFPAMYQSLGGSEATVTGGRTGFRCTTPDYLPVVGPVVNTDRFLEIYAPLRKNSKLLITETPDYLDGLYITAGHGSRGMISCPIAGETLATMITGMETEALDNEQSPSMSTKLLEALHPSRFLIRDLIRNKV</sequence>
<proteinExistence type="inferred from homology"/>
<dbReference type="GO" id="GO:0050660">
    <property type="term" value="F:flavin adenine dinucleotide binding"/>
    <property type="evidence" value="ECO:0007669"/>
    <property type="project" value="UniProtKB-UniRule"/>
</dbReference>